<feature type="domain" description="Co-chaperone DjlA N-terminal" evidence="1">
    <location>
        <begin position="28"/>
        <end position="144"/>
    </location>
</feature>
<proteinExistence type="predicted"/>
<reference evidence="3" key="1">
    <citation type="submission" date="2015-02" db="EMBL/GenBank/DDBJ databases">
        <authorList>
            <person name="Chooi Y.-H."/>
        </authorList>
    </citation>
    <scope>NUCLEOTIDE SEQUENCE [LARGE SCALE GENOMIC DNA]</scope>
    <source>
        <strain evidence="3">strain Y</strain>
    </source>
</reference>
<dbReference type="CDD" id="cd07313">
    <property type="entry name" value="terB_like_2"/>
    <property type="match status" value="1"/>
</dbReference>
<name>A0A0D6JD87_9HYPH</name>
<dbReference type="InterPro" id="IPR029024">
    <property type="entry name" value="TerB-like"/>
</dbReference>
<dbReference type="Proteomes" id="UP000033187">
    <property type="component" value="Chromosome 1"/>
</dbReference>
<dbReference type="InterPro" id="IPR007791">
    <property type="entry name" value="DjlA_N"/>
</dbReference>
<dbReference type="SUPFAM" id="SSF158682">
    <property type="entry name" value="TerB-like"/>
    <property type="match status" value="1"/>
</dbReference>
<dbReference type="KEGG" id="fiy:BN1229_v1_1299"/>
<protein>
    <recommendedName>
        <fullName evidence="1">Co-chaperone DjlA N-terminal domain-containing protein</fullName>
    </recommendedName>
</protein>
<keyword evidence="3" id="KW-1185">Reference proteome</keyword>
<dbReference type="Pfam" id="PF05099">
    <property type="entry name" value="TerB"/>
    <property type="match status" value="1"/>
</dbReference>
<evidence type="ECO:0000313" key="2">
    <source>
        <dbReference type="EMBL" id="CPR17532.1"/>
    </source>
</evidence>
<evidence type="ECO:0000313" key="3">
    <source>
        <dbReference type="Proteomes" id="UP000033187"/>
    </source>
</evidence>
<dbReference type="KEGG" id="fil:BN1229_v1_1300"/>
<dbReference type="Gene3D" id="1.10.3680.10">
    <property type="entry name" value="TerB-like"/>
    <property type="match status" value="1"/>
</dbReference>
<dbReference type="RefSeq" id="WP_046477366.1">
    <property type="nucleotide sequence ID" value="NZ_LN829119.1"/>
</dbReference>
<dbReference type="AlphaFoldDB" id="A0A0D6JD87"/>
<dbReference type="EMBL" id="LN829119">
    <property type="protein sequence ID" value="CPR17532.1"/>
    <property type="molecule type" value="Genomic_DNA"/>
</dbReference>
<accession>A0A0D6JD87</accession>
<evidence type="ECO:0000259" key="1">
    <source>
        <dbReference type="Pfam" id="PF05099"/>
    </source>
</evidence>
<gene>
    <name evidence="2" type="ORF">YBN1229_v1_1299</name>
</gene>
<organism evidence="2 3">
    <name type="scientific">Candidatus Filomicrobium marinum</name>
    <dbReference type="NCBI Taxonomy" id="1608628"/>
    <lineage>
        <taxon>Bacteria</taxon>
        <taxon>Pseudomonadati</taxon>
        <taxon>Pseudomonadota</taxon>
        <taxon>Alphaproteobacteria</taxon>
        <taxon>Hyphomicrobiales</taxon>
        <taxon>Hyphomicrobiaceae</taxon>
        <taxon>Filomicrobium</taxon>
    </lineage>
</organism>
<sequence length="157" mass="17477">MIASIENFLNGLIGNQTVEQLDERELNVACAALLVHCAKVDGEQCRIEDKKIREILSNSFDLSGSDVDAVIETATAQQENAVDLHRFTRVIHKSMDREGRLRVVRLLWEMANADGTIGPEERNLVSVMAQLLDVEGHDAVALRQDVLAQSKLRKANE</sequence>